<keyword evidence="1" id="KW-0812">Transmembrane</keyword>
<dbReference type="InterPro" id="IPR003744">
    <property type="entry name" value="YhhQ"/>
</dbReference>
<feature type="transmembrane region" description="Helical" evidence="1">
    <location>
        <begin position="148"/>
        <end position="167"/>
    </location>
</feature>
<comment type="caution">
    <text evidence="2">The sequence shown here is derived from an EMBL/GenBank/DDBJ whole genome shotgun (WGS) entry which is preliminary data.</text>
</comment>
<feature type="transmembrane region" description="Helical" evidence="1">
    <location>
        <begin position="65"/>
        <end position="81"/>
    </location>
</feature>
<keyword evidence="1" id="KW-0472">Membrane</keyword>
<accession>A0A1V3BTX5</accession>
<keyword evidence="1" id="KW-1133">Transmembrane helix</keyword>
<keyword evidence="2" id="KW-0503">Monooxygenase</keyword>
<keyword evidence="3" id="KW-1185">Reference proteome</keyword>
<dbReference type="AlphaFoldDB" id="A0A1V3BTX5"/>
<feature type="transmembrane region" description="Helical" evidence="1">
    <location>
        <begin position="87"/>
        <end position="104"/>
    </location>
</feature>
<proteinExistence type="predicted"/>
<keyword evidence="2" id="KW-0560">Oxidoreductase</keyword>
<dbReference type="OrthoDB" id="9155154at2"/>
<dbReference type="Pfam" id="PF02592">
    <property type="entry name" value="Vut_1"/>
    <property type="match status" value="1"/>
</dbReference>
<dbReference type="Proteomes" id="UP000189004">
    <property type="component" value="Unassembled WGS sequence"/>
</dbReference>
<protein>
    <submittedName>
        <fullName evidence="2">Beta-carotene 15,15'-monooxygenase</fullName>
    </submittedName>
</protein>
<evidence type="ECO:0000256" key="1">
    <source>
        <dbReference type="SAM" id="Phobius"/>
    </source>
</evidence>
<dbReference type="GO" id="GO:0004497">
    <property type="term" value="F:monooxygenase activity"/>
    <property type="evidence" value="ECO:0007669"/>
    <property type="project" value="UniProtKB-KW"/>
</dbReference>
<feature type="transmembrane region" description="Helical" evidence="1">
    <location>
        <begin position="111"/>
        <end position="136"/>
    </location>
</feature>
<evidence type="ECO:0000313" key="2">
    <source>
        <dbReference type="EMBL" id="OOC50873.1"/>
    </source>
</evidence>
<dbReference type="RefSeq" id="WP_077693786.1">
    <property type="nucleotide sequence ID" value="NZ_MCOK01000002.1"/>
</dbReference>
<sequence length="189" mass="20188">MKNLSLSGVVVLALYVSTIPAANLAIVYIGVLPVGFGYAAPAGVYVAGLALILRDVAREKAGRGAVLLAIPVGTVLSYLMADPALAVASAFAFALAEGMDFIVYEPLRKRGFLIAMVGSNIIGIIVDSLIFLQFAFGSFDYLPGQILGKAWMTVAAVVILTLLRRIATRRDVVDRSRWLRLLMDSSRKG</sequence>
<dbReference type="STRING" id="501010.NOSIN_26080"/>
<feature type="transmembrane region" description="Helical" evidence="1">
    <location>
        <begin position="28"/>
        <end position="53"/>
    </location>
</feature>
<organism evidence="2 3">
    <name type="scientific">Nocardiopsis sinuspersici</name>
    <dbReference type="NCBI Taxonomy" id="501010"/>
    <lineage>
        <taxon>Bacteria</taxon>
        <taxon>Bacillati</taxon>
        <taxon>Actinomycetota</taxon>
        <taxon>Actinomycetes</taxon>
        <taxon>Streptosporangiales</taxon>
        <taxon>Nocardiopsidaceae</taxon>
        <taxon>Nocardiopsis</taxon>
    </lineage>
</organism>
<reference evidence="3" key="1">
    <citation type="submission" date="2016-08" db="EMBL/GenBank/DDBJ databases">
        <authorList>
            <person name="Tokovenko B."/>
            <person name="Kalinowski J."/>
        </authorList>
    </citation>
    <scope>NUCLEOTIDE SEQUENCE [LARGE SCALE GENOMIC DNA]</scope>
    <source>
        <strain evidence="3">UTMC102</strain>
    </source>
</reference>
<evidence type="ECO:0000313" key="3">
    <source>
        <dbReference type="Proteomes" id="UP000189004"/>
    </source>
</evidence>
<dbReference type="EMBL" id="MCOK01000002">
    <property type="protein sequence ID" value="OOC50873.1"/>
    <property type="molecule type" value="Genomic_DNA"/>
</dbReference>
<gene>
    <name evidence="2" type="ORF">NOSIN_26080</name>
</gene>
<name>A0A1V3BTX5_9ACTN</name>